<accession>A0A919TEZ7</accession>
<organism evidence="1 2">
    <name type="scientific">Paractinoplanes toevensis</name>
    <dbReference type="NCBI Taxonomy" id="571911"/>
    <lineage>
        <taxon>Bacteria</taxon>
        <taxon>Bacillati</taxon>
        <taxon>Actinomycetota</taxon>
        <taxon>Actinomycetes</taxon>
        <taxon>Micromonosporales</taxon>
        <taxon>Micromonosporaceae</taxon>
        <taxon>Paractinoplanes</taxon>
    </lineage>
</organism>
<dbReference type="EMBL" id="BOQN01000081">
    <property type="protein sequence ID" value="GIM94403.1"/>
    <property type="molecule type" value="Genomic_DNA"/>
</dbReference>
<dbReference type="RefSeq" id="WP_213010192.1">
    <property type="nucleotide sequence ID" value="NZ_BOQN01000081.1"/>
</dbReference>
<dbReference type="AlphaFoldDB" id="A0A919TEZ7"/>
<evidence type="ECO:0000313" key="2">
    <source>
        <dbReference type="Proteomes" id="UP000677082"/>
    </source>
</evidence>
<comment type="caution">
    <text evidence="1">The sequence shown here is derived from an EMBL/GenBank/DDBJ whole genome shotgun (WGS) entry which is preliminary data.</text>
</comment>
<dbReference type="Proteomes" id="UP000677082">
    <property type="component" value="Unassembled WGS sequence"/>
</dbReference>
<reference evidence="1 2" key="1">
    <citation type="submission" date="2021-03" db="EMBL/GenBank/DDBJ databases">
        <title>Whole genome shotgun sequence of Actinoplanes toevensis NBRC 105298.</title>
        <authorList>
            <person name="Komaki H."/>
            <person name="Tamura T."/>
        </authorList>
    </citation>
    <scope>NUCLEOTIDE SEQUENCE [LARGE SCALE GENOMIC DNA]</scope>
    <source>
        <strain evidence="1 2">NBRC 105298</strain>
    </source>
</reference>
<protein>
    <submittedName>
        <fullName evidence="1">Uncharacterized protein</fullName>
    </submittedName>
</protein>
<proteinExistence type="predicted"/>
<evidence type="ECO:0000313" key="1">
    <source>
        <dbReference type="EMBL" id="GIM94403.1"/>
    </source>
</evidence>
<name>A0A919TEZ7_9ACTN</name>
<sequence>MSEKREYPPAPIVHHPRCTHVRDRQFPLAATLDIALEHPNGRRHDGFQPHQHSVGVVEQVQYLPHEYAESDQTFPDAVRPMCLHCGGTHGVLDALVLPPGARVVDPP</sequence>
<keyword evidence="2" id="KW-1185">Reference proteome</keyword>
<gene>
    <name evidence="1" type="ORF">Ato02nite_061960</name>
</gene>